<dbReference type="VEuPathDB" id="TrichDB:TRFO_23111"/>
<dbReference type="GeneID" id="94837669"/>
<dbReference type="Proteomes" id="UP000179807">
    <property type="component" value="Unassembled WGS sequence"/>
</dbReference>
<organism evidence="2 3">
    <name type="scientific">Tritrichomonas foetus</name>
    <dbReference type="NCBI Taxonomy" id="1144522"/>
    <lineage>
        <taxon>Eukaryota</taxon>
        <taxon>Metamonada</taxon>
        <taxon>Parabasalia</taxon>
        <taxon>Tritrichomonadida</taxon>
        <taxon>Tritrichomonadidae</taxon>
        <taxon>Tritrichomonas</taxon>
    </lineage>
</organism>
<dbReference type="RefSeq" id="XP_068361559.1">
    <property type="nucleotide sequence ID" value="XM_068502965.1"/>
</dbReference>
<evidence type="ECO:0000256" key="1">
    <source>
        <dbReference type="SAM" id="MobiDB-lite"/>
    </source>
</evidence>
<proteinExistence type="predicted"/>
<feature type="region of interest" description="Disordered" evidence="1">
    <location>
        <begin position="94"/>
        <end position="119"/>
    </location>
</feature>
<sequence length="237" mass="28115">MTQFNATAPLSPIQPLSPRSPRTPHSPNAQYSQGNSPRFSKTHNFKSSQQGQIQLTLDTVRQEGSSPYFESIDTFGSYPPPQLPPIRKTNLTQTQPVRPAKVIPPSTPRTPRKYSRAHQEDLPYSMRREWQRKSMNNFFTDMRNKYDSTKDWSKIYSNDFLKMRQHSIERVRSGQKMKEIEDRKQRKRELKVYQESVNEEKNRERFYNDEIYCTTGKQYRFIPNYDRVNSGDEYIFI</sequence>
<dbReference type="AlphaFoldDB" id="A0A1J4KAH1"/>
<keyword evidence="3" id="KW-1185">Reference proteome</keyword>
<protein>
    <submittedName>
        <fullName evidence="2">Uncharacterized protein</fullName>
    </submittedName>
</protein>
<feature type="compositionally biased region" description="Polar residues" evidence="1">
    <location>
        <begin position="45"/>
        <end position="56"/>
    </location>
</feature>
<evidence type="ECO:0000313" key="2">
    <source>
        <dbReference type="EMBL" id="OHT08423.1"/>
    </source>
</evidence>
<reference evidence="2" key="1">
    <citation type="submission" date="2016-10" db="EMBL/GenBank/DDBJ databases">
        <authorList>
            <person name="Benchimol M."/>
            <person name="Almeida L.G."/>
            <person name="Vasconcelos A.T."/>
            <person name="Perreira-Neves A."/>
            <person name="Rosa I.A."/>
            <person name="Tasca T."/>
            <person name="Bogo M.R."/>
            <person name="de Souza W."/>
        </authorList>
    </citation>
    <scope>NUCLEOTIDE SEQUENCE [LARGE SCALE GENOMIC DNA]</scope>
    <source>
        <strain evidence="2">K</strain>
    </source>
</reference>
<evidence type="ECO:0000313" key="3">
    <source>
        <dbReference type="Proteomes" id="UP000179807"/>
    </source>
</evidence>
<accession>A0A1J4KAH1</accession>
<gene>
    <name evidence="2" type="ORF">TRFO_23111</name>
</gene>
<comment type="caution">
    <text evidence="2">The sequence shown here is derived from an EMBL/GenBank/DDBJ whole genome shotgun (WGS) entry which is preliminary data.</text>
</comment>
<feature type="region of interest" description="Disordered" evidence="1">
    <location>
        <begin position="1"/>
        <end position="56"/>
    </location>
</feature>
<feature type="compositionally biased region" description="Polar residues" evidence="1">
    <location>
        <begin position="23"/>
        <end position="39"/>
    </location>
</feature>
<dbReference type="EMBL" id="MLAK01000668">
    <property type="protein sequence ID" value="OHT08423.1"/>
    <property type="molecule type" value="Genomic_DNA"/>
</dbReference>
<name>A0A1J4KAH1_9EUKA</name>